<evidence type="ECO:0000256" key="7">
    <source>
        <dbReference type="ARBA" id="ARBA00022918"/>
    </source>
</evidence>
<keyword evidence="3" id="KW-0548">Nucleotidyltransferase</keyword>
<reference evidence="9" key="1">
    <citation type="journal article" date="2023" name="Insect Mol. Biol.">
        <title>Genome sequencing provides insights into the evolution of gene families encoding plant cell wall-degrading enzymes in longhorned beetles.</title>
        <authorList>
            <person name="Shin N.R."/>
            <person name="Okamura Y."/>
            <person name="Kirsch R."/>
            <person name="Pauchet Y."/>
        </authorList>
    </citation>
    <scope>NUCLEOTIDE SEQUENCE</scope>
    <source>
        <strain evidence="9">MMC_N1</strain>
    </source>
</reference>
<dbReference type="PANTHER" id="PTHR37984:SF15">
    <property type="entry name" value="INTEGRASE CATALYTIC DOMAIN-CONTAINING PROTEIN"/>
    <property type="match status" value="1"/>
</dbReference>
<keyword evidence="2" id="KW-0808">Transferase</keyword>
<dbReference type="EC" id="2.7.7.49" evidence="1"/>
<sequence>MSYLFVFGKLTREALNGRIDTSPPLSSTTAHYNNTELKKKIFLDYVITQVVGDQRPYLKVSILGCPLVGLLDSGASRTLVGTSGYEILKRVGLPLRPADVKCTVANGQSCKSLGYVSTPISLMDKTRIVDILVVPELPHQLILGVDFWMSMDIVPDLRQNVWHFSSSPPLAEVGSITSESSLSSLQKETLDRLIVEKKQVMGTSIGRTHLVQHEIELVPGAKPIKQRNEWHLVVPKEKRLEVIKRFHDSPTCGHSGIYKTVARISEQHYWPKLKADVARYIRSCETCIRTKPEQRPPQGHMLSKTPSATKPWEIVSADIIGPLPRSSRGYAYILVVCDNFSKFVMLFPLRSATANSVVQAIEDHQFTAKLAPKYIGPCTVTNIVSPWTYELEDSAGKRSIWHAKDIKTHPPDIQLESDTSDC</sequence>
<evidence type="ECO:0000256" key="5">
    <source>
        <dbReference type="ARBA" id="ARBA00022759"/>
    </source>
</evidence>
<comment type="caution">
    <text evidence="9">The sequence shown here is derived from an EMBL/GenBank/DDBJ whole genome shotgun (WGS) entry which is preliminary data.</text>
</comment>
<dbReference type="Pfam" id="PF13650">
    <property type="entry name" value="Asp_protease_2"/>
    <property type="match status" value="1"/>
</dbReference>
<evidence type="ECO:0000256" key="6">
    <source>
        <dbReference type="ARBA" id="ARBA00022801"/>
    </source>
</evidence>
<dbReference type="PROSITE" id="PS00141">
    <property type="entry name" value="ASP_PROTEASE"/>
    <property type="match status" value="1"/>
</dbReference>
<dbReference type="InterPro" id="IPR012337">
    <property type="entry name" value="RNaseH-like_sf"/>
</dbReference>
<dbReference type="InterPro" id="IPR041588">
    <property type="entry name" value="Integrase_H2C2"/>
</dbReference>
<keyword evidence="7" id="KW-0695">RNA-directed DNA polymerase</keyword>
<dbReference type="InterPro" id="IPR050951">
    <property type="entry name" value="Retrovirus_Pol_polyprotein"/>
</dbReference>
<accession>A0ABQ9IZF0</accession>
<dbReference type="EMBL" id="JAPWTJ010001717">
    <property type="protein sequence ID" value="KAJ8969833.1"/>
    <property type="molecule type" value="Genomic_DNA"/>
</dbReference>
<evidence type="ECO:0000313" key="9">
    <source>
        <dbReference type="EMBL" id="KAJ8969833.1"/>
    </source>
</evidence>
<protein>
    <recommendedName>
        <fullName evidence="1">RNA-directed DNA polymerase</fullName>
        <ecNumber evidence="1">2.7.7.49</ecNumber>
    </recommendedName>
</protein>
<keyword evidence="10" id="KW-1185">Reference proteome</keyword>
<name>A0ABQ9IZF0_9CUCU</name>
<feature type="domain" description="Integrase catalytic" evidence="8">
    <location>
        <begin position="307"/>
        <end position="422"/>
    </location>
</feature>
<dbReference type="PANTHER" id="PTHR37984">
    <property type="entry name" value="PROTEIN CBG26694"/>
    <property type="match status" value="1"/>
</dbReference>
<evidence type="ECO:0000256" key="2">
    <source>
        <dbReference type="ARBA" id="ARBA00022679"/>
    </source>
</evidence>
<dbReference type="InterPro" id="IPR021109">
    <property type="entry name" value="Peptidase_aspartic_dom_sf"/>
</dbReference>
<evidence type="ECO:0000259" key="8">
    <source>
        <dbReference type="PROSITE" id="PS50994"/>
    </source>
</evidence>
<evidence type="ECO:0000313" key="10">
    <source>
        <dbReference type="Proteomes" id="UP001162164"/>
    </source>
</evidence>
<dbReference type="SUPFAM" id="SSF53098">
    <property type="entry name" value="Ribonuclease H-like"/>
    <property type="match status" value="1"/>
</dbReference>
<keyword evidence="4" id="KW-0540">Nuclease</keyword>
<dbReference type="CDD" id="cd00303">
    <property type="entry name" value="retropepsin_like"/>
    <property type="match status" value="1"/>
</dbReference>
<dbReference type="InterPro" id="IPR036397">
    <property type="entry name" value="RNaseH_sf"/>
</dbReference>
<evidence type="ECO:0000256" key="4">
    <source>
        <dbReference type="ARBA" id="ARBA00022722"/>
    </source>
</evidence>
<dbReference type="Gene3D" id="1.10.340.70">
    <property type="match status" value="1"/>
</dbReference>
<dbReference type="SUPFAM" id="SSF50630">
    <property type="entry name" value="Acid proteases"/>
    <property type="match status" value="1"/>
</dbReference>
<dbReference type="InterPro" id="IPR001969">
    <property type="entry name" value="Aspartic_peptidase_AS"/>
</dbReference>
<keyword evidence="6" id="KW-0378">Hydrolase</keyword>
<dbReference type="Gene3D" id="2.40.70.10">
    <property type="entry name" value="Acid Proteases"/>
    <property type="match status" value="1"/>
</dbReference>
<dbReference type="PROSITE" id="PS50994">
    <property type="entry name" value="INTEGRASE"/>
    <property type="match status" value="1"/>
</dbReference>
<keyword evidence="5" id="KW-0255">Endonuclease</keyword>
<dbReference type="Proteomes" id="UP001162164">
    <property type="component" value="Unassembled WGS sequence"/>
</dbReference>
<organism evidence="9 10">
    <name type="scientific">Molorchus minor</name>
    <dbReference type="NCBI Taxonomy" id="1323400"/>
    <lineage>
        <taxon>Eukaryota</taxon>
        <taxon>Metazoa</taxon>
        <taxon>Ecdysozoa</taxon>
        <taxon>Arthropoda</taxon>
        <taxon>Hexapoda</taxon>
        <taxon>Insecta</taxon>
        <taxon>Pterygota</taxon>
        <taxon>Neoptera</taxon>
        <taxon>Endopterygota</taxon>
        <taxon>Coleoptera</taxon>
        <taxon>Polyphaga</taxon>
        <taxon>Cucujiformia</taxon>
        <taxon>Chrysomeloidea</taxon>
        <taxon>Cerambycidae</taxon>
        <taxon>Lamiinae</taxon>
        <taxon>Monochamini</taxon>
        <taxon>Molorchus</taxon>
    </lineage>
</organism>
<dbReference type="Pfam" id="PF17921">
    <property type="entry name" value="Integrase_H2C2"/>
    <property type="match status" value="1"/>
</dbReference>
<gene>
    <name evidence="9" type="ORF">NQ317_012687</name>
</gene>
<proteinExistence type="predicted"/>
<evidence type="ECO:0000256" key="3">
    <source>
        <dbReference type="ARBA" id="ARBA00022695"/>
    </source>
</evidence>
<dbReference type="InterPro" id="IPR001584">
    <property type="entry name" value="Integrase_cat-core"/>
</dbReference>
<dbReference type="Gene3D" id="3.30.420.10">
    <property type="entry name" value="Ribonuclease H-like superfamily/Ribonuclease H"/>
    <property type="match status" value="1"/>
</dbReference>
<evidence type="ECO:0000256" key="1">
    <source>
        <dbReference type="ARBA" id="ARBA00012493"/>
    </source>
</evidence>